<organism evidence="2 3">
    <name type="scientific">Streptomyces fildesensis</name>
    <dbReference type="NCBI Taxonomy" id="375757"/>
    <lineage>
        <taxon>Bacteria</taxon>
        <taxon>Bacillati</taxon>
        <taxon>Actinomycetota</taxon>
        <taxon>Actinomycetes</taxon>
        <taxon>Kitasatosporales</taxon>
        <taxon>Streptomycetaceae</taxon>
        <taxon>Streptomyces</taxon>
    </lineage>
</organism>
<sequence>MPLSDDFPVLLGPVRLETRFTPTELLVRVFPDEWAIDTSEPLPSDAEFSALSAYWTALWRAGGSPVAVQAAWHEFTGRVAAGRATWLAGKYPPANPADKPANVPAQTAVLVIVSPAALPANDRQPTITYWTAVWRAHGDRLELRAADTALLAAVGAARAKTIRGRVPSGVDAAARSSYDGVVVAFLVLPRPAATASDSWTKPATAQLLPDRFVVFGYRDGQQVLTATGAAVPGNLKVSPDPGATDQLKVDETTGALHVPPDLLWLTDFNEAVRQGMGLRIPLDDHTRGGLHRLVVLGLREQKTADQSAADLTALITRQLQSPAGYSLLPQGTPTNNTEQRTAGQGARAEAEAGLRAASGFHASAAPGDWTAKSDGQWFAELLGLDPAVLTGMPNADGTDQRDTRAANTALWPVTWGNFLQTTLQPILSPAVVAQTREFFLRHVSGRGPLPAVKIGRQPYGILPTTAFSRLAWPDPAAPRRTLYNLLREAQKDWTTASAKVAHLENGSDDPHQRLLDILALHPTSAEYYQRYAQSVEDLYNRENLGAAGPTVLQALNEQLRMPQPIRALLARFGYTVQDPQHPDPDLIRRLFVGTQYPLLGPLVDDRPLSETDPVRGYTPAPDSRNYLRWLAEYARTDLEKVRLEDGFADGRPPAAILYLLLRHAVLLGWEDAGRRLAVAAGRPATSLADPLFIHVRTQRNGETQPPASESRFRQLYAPDAAITGSTDPDRLVHQFIPGVLGTNTATALLDEQTKAIGLLADLPTARLERVLAEHLDTATYRLDAWLLALANERLSELRYSPDGSAAPRRGLHIGAYGWLENVVPQPDQHLTQVPLTGKLAQVFGATSIPHDPKNGGYIHAPSPAHARTAAVLRAGYLANGSPANADSFAVNLSSERVRVALSLLDGLRQGQSLSALLGYRFERGLHEDHPGVELDKFLPALRGAFPLRAGKLSEVTPGPDDSIDVVEARNVVDGLELVRRATRPPAAPEYPFGADHLPDANPDERREMNKEVQRLLDIHDALADLAVAEGTHQALLGNTERAAATLDAYAKEGFPPEPAVVQTPRSGITLTHRLGLQLTSGLSPDHGSGLFSGNGPRAMAEPAVNAWLPVLLPRQQDVAVLVTWTDPVGGQARSRVVTQSDLGLQPIDLLWALRPAGEAAMTDLDDRIIGVVVDRDQPRPDAVLTIRYTQRVDGKITFFELSPLVDALRSLLTTARPLRPSDLVAAAGAATVDRSADAAVSLPRVRPAAVRKALDDLRGDVVDYLAALQPLYPPDPALPHRDDVLHGIDSFLVTYAELIATAGGFGMVRSGWGEVTDWRRGLFGEVLAAVAGAADRMSGSLAQADVLITRYDALPAATPDADRFTLLEQAERLLTTKPTSPRPARPSQLRTTVTTRRTAFNNRLQALKREARTTKTTLSGLLAEVGPLLPIGDFDPIGLDLTPFGDRIVAYGRDLLARAKALKSDADQRIKVADAALAAYDKAVTGPDQVLAATDALKALLGQDVLAVPEFTPSDQLVTDWKKARDDSARLTKHLVDDFDRDFPVDDWVHGMARVREKPRLWEKAVVLGDALRGPGGLLSNVIGWQEPALTPVQLPYRSDDHWLAMEFKAGTTIVEDRLLFTAHYAAEPLLGTPQRCGLLLDEWTEVIPAERETTGIAVNVDRPDSEPPQALLLVVPPVKGQTWKWDDLVTAVNETLDLAKIRAVEPEHLDDTAYAQLLPATVMSATRQPITISTDLAISNLRWKAHD</sequence>
<dbReference type="RefSeq" id="WP_399649883.1">
    <property type="nucleotide sequence ID" value="NZ_JBITYG010000004.1"/>
</dbReference>
<dbReference type="EMBL" id="JBITYG010000004">
    <property type="protein sequence ID" value="MFI9102357.1"/>
    <property type="molecule type" value="Genomic_DNA"/>
</dbReference>
<name>A0ABW8C8Z8_9ACTN</name>
<dbReference type="Proteomes" id="UP001614394">
    <property type="component" value="Unassembled WGS sequence"/>
</dbReference>
<evidence type="ECO:0000313" key="3">
    <source>
        <dbReference type="Proteomes" id="UP001614394"/>
    </source>
</evidence>
<comment type="caution">
    <text evidence="2">The sequence shown here is derived from an EMBL/GenBank/DDBJ whole genome shotgun (WGS) entry which is preliminary data.</text>
</comment>
<evidence type="ECO:0000256" key="1">
    <source>
        <dbReference type="SAM" id="MobiDB-lite"/>
    </source>
</evidence>
<feature type="region of interest" description="Disordered" evidence="1">
    <location>
        <begin position="324"/>
        <end position="345"/>
    </location>
</feature>
<evidence type="ECO:0000313" key="2">
    <source>
        <dbReference type="EMBL" id="MFI9102357.1"/>
    </source>
</evidence>
<protein>
    <submittedName>
        <fullName evidence="2">Uncharacterized protein</fullName>
    </submittedName>
</protein>
<reference evidence="2 3" key="1">
    <citation type="submission" date="2024-10" db="EMBL/GenBank/DDBJ databases">
        <title>The Natural Products Discovery Center: Release of the First 8490 Sequenced Strains for Exploring Actinobacteria Biosynthetic Diversity.</title>
        <authorList>
            <person name="Kalkreuter E."/>
            <person name="Kautsar S.A."/>
            <person name="Yang D."/>
            <person name="Bader C.D."/>
            <person name="Teijaro C.N."/>
            <person name="Fluegel L."/>
            <person name="Davis C.M."/>
            <person name="Simpson J.R."/>
            <person name="Lauterbach L."/>
            <person name="Steele A.D."/>
            <person name="Gui C."/>
            <person name="Meng S."/>
            <person name="Li G."/>
            <person name="Viehrig K."/>
            <person name="Ye F."/>
            <person name="Su P."/>
            <person name="Kiefer A.F."/>
            <person name="Nichols A."/>
            <person name="Cepeda A.J."/>
            <person name="Yan W."/>
            <person name="Fan B."/>
            <person name="Jiang Y."/>
            <person name="Adhikari A."/>
            <person name="Zheng C.-J."/>
            <person name="Schuster L."/>
            <person name="Cowan T.M."/>
            <person name="Smanski M.J."/>
            <person name="Chevrette M.G."/>
            <person name="De Carvalho L.P.S."/>
            <person name="Shen B."/>
        </authorList>
    </citation>
    <scope>NUCLEOTIDE SEQUENCE [LARGE SCALE GENOMIC DNA]</scope>
    <source>
        <strain evidence="2 3">NPDC053399</strain>
    </source>
</reference>
<accession>A0ABW8C8Z8</accession>
<keyword evidence="3" id="KW-1185">Reference proteome</keyword>
<gene>
    <name evidence="2" type="ORF">ACIGXA_17710</name>
</gene>
<proteinExistence type="predicted"/>
<feature type="compositionally biased region" description="Polar residues" evidence="1">
    <location>
        <begin position="324"/>
        <end position="338"/>
    </location>
</feature>